<dbReference type="Proteomes" id="UP000799324">
    <property type="component" value="Unassembled WGS sequence"/>
</dbReference>
<sequence length="441" mass="49887">MALTYSTCRLHYMSQATHLLQHHTRRVKNSKTTPWSLRFSECLSRTVFPSPHNHVRKHNYRKHYATRKYLPCTPSGDARHDLRLRIPEYTLQHPYLRPTHTGLLQLAIRPHATITTLAAHVQADILRSDRAVPPSRTLRRRVDHTEFRNSKSTHVSHGVYEPGAFTNKPTTWPIIAPTSPNMQLATPATPRTRSIPTANTDMESAATPASPTHRRQPANRASLRNQPAQAHPPTTTHPHAPSVPAPLGPAEPLELPRVGRAGHATPVLLLLVQLEQPAFRRAPPHALRNRPTLTEPITRDQWSVDMAFLDAFRANPKLREVKLVYHEDKDDLDLGSMFTYTEEDVASGRSDRDGAGLLSTVNEDARDVGRDMWIDEALVVVRNRFVRQAGGLVGRGSRRVRFQCYEQDRDEDGWEFEDGWLGVRIWAEGVERGRGRGGGRR</sequence>
<protein>
    <submittedName>
        <fullName evidence="2">Uncharacterized protein</fullName>
    </submittedName>
</protein>
<organism evidence="2 3">
    <name type="scientific">Lophiostoma macrostomum CBS 122681</name>
    <dbReference type="NCBI Taxonomy" id="1314788"/>
    <lineage>
        <taxon>Eukaryota</taxon>
        <taxon>Fungi</taxon>
        <taxon>Dikarya</taxon>
        <taxon>Ascomycota</taxon>
        <taxon>Pezizomycotina</taxon>
        <taxon>Dothideomycetes</taxon>
        <taxon>Pleosporomycetidae</taxon>
        <taxon>Pleosporales</taxon>
        <taxon>Lophiostomataceae</taxon>
        <taxon>Lophiostoma</taxon>
    </lineage>
</organism>
<feature type="region of interest" description="Disordered" evidence="1">
    <location>
        <begin position="177"/>
        <end position="250"/>
    </location>
</feature>
<keyword evidence="3" id="KW-1185">Reference proteome</keyword>
<proteinExistence type="predicted"/>
<reference evidence="2" key="1">
    <citation type="journal article" date="2020" name="Stud. Mycol.">
        <title>101 Dothideomycetes genomes: a test case for predicting lifestyles and emergence of pathogens.</title>
        <authorList>
            <person name="Haridas S."/>
            <person name="Albert R."/>
            <person name="Binder M."/>
            <person name="Bloem J."/>
            <person name="Labutti K."/>
            <person name="Salamov A."/>
            <person name="Andreopoulos B."/>
            <person name="Baker S."/>
            <person name="Barry K."/>
            <person name="Bills G."/>
            <person name="Bluhm B."/>
            <person name="Cannon C."/>
            <person name="Castanera R."/>
            <person name="Culley D."/>
            <person name="Daum C."/>
            <person name="Ezra D."/>
            <person name="Gonzalez J."/>
            <person name="Henrissat B."/>
            <person name="Kuo A."/>
            <person name="Liang C."/>
            <person name="Lipzen A."/>
            <person name="Lutzoni F."/>
            <person name="Magnuson J."/>
            <person name="Mondo S."/>
            <person name="Nolan M."/>
            <person name="Ohm R."/>
            <person name="Pangilinan J."/>
            <person name="Park H.-J."/>
            <person name="Ramirez L."/>
            <person name="Alfaro M."/>
            <person name="Sun H."/>
            <person name="Tritt A."/>
            <person name="Yoshinaga Y."/>
            <person name="Zwiers L.-H."/>
            <person name="Turgeon B."/>
            <person name="Goodwin S."/>
            <person name="Spatafora J."/>
            <person name="Crous P."/>
            <person name="Grigoriev I."/>
        </authorList>
    </citation>
    <scope>NUCLEOTIDE SEQUENCE</scope>
    <source>
        <strain evidence="2">CBS 122681</strain>
    </source>
</reference>
<feature type="compositionally biased region" description="Low complexity" evidence="1">
    <location>
        <begin position="227"/>
        <end position="240"/>
    </location>
</feature>
<accession>A0A6A6SPK1</accession>
<evidence type="ECO:0000313" key="3">
    <source>
        <dbReference type="Proteomes" id="UP000799324"/>
    </source>
</evidence>
<evidence type="ECO:0000256" key="1">
    <source>
        <dbReference type="SAM" id="MobiDB-lite"/>
    </source>
</evidence>
<evidence type="ECO:0000313" key="2">
    <source>
        <dbReference type="EMBL" id="KAF2648891.1"/>
    </source>
</evidence>
<gene>
    <name evidence="2" type="ORF">K491DRAFT_223012</name>
</gene>
<dbReference type="EMBL" id="MU004516">
    <property type="protein sequence ID" value="KAF2648891.1"/>
    <property type="molecule type" value="Genomic_DNA"/>
</dbReference>
<feature type="compositionally biased region" description="Polar residues" evidence="1">
    <location>
        <begin position="178"/>
        <end position="210"/>
    </location>
</feature>
<dbReference type="AlphaFoldDB" id="A0A6A6SPK1"/>
<name>A0A6A6SPK1_9PLEO</name>